<organism evidence="1 2">
    <name type="scientific">Natronococcus pandeyae</name>
    <dbReference type="NCBI Taxonomy" id="2055836"/>
    <lineage>
        <taxon>Archaea</taxon>
        <taxon>Methanobacteriati</taxon>
        <taxon>Methanobacteriota</taxon>
        <taxon>Stenosarchaea group</taxon>
        <taxon>Halobacteria</taxon>
        <taxon>Halobacteriales</taxon>
        <taxon>Natrialbaceae</taxon>
        <taxon>Natronococcus</taxon>
    </lineage>
</organism>
<dbReference type="Proteomes" id="UP000766904">
    <property type="component" value="Unassembled WGS sequence"/>
</dbReference>
<reference evidence="1" key="1">
    <citation type="submission" date="2017-11" db="EMBL/GenBank/DDBJ databases">
        <authorList>
            <person name="Kajale S.C."/>
            <person name="Sharma A."/>
        </authorList>
    </citation>
    <scope>NUCLEOTIDE SEQUENCE</scope>
    <source>
        <strain evidence="1">LS1_42</strain>
    </source>
</reference>
<protein>
    <submittedName>
        <fullName evidence="1">Uncharacterized protein</fullName>
    </submittedName>
</protein>
<evidence type="ECO:0000313" key="2">
    <source>
        <dbReference type="Proteomes" id="UP000766904"/>
    </source>
</evidence>
<proteinExistence type="predicted"/>
<evidence type="ECO:0000313" key="1">
    <source>
        <dbReference type="EMBL" id="TYL39298.1"/>
    </source>
</evidence>
<keyword evidence="2" id="KW-1185">Reference proteome</keyword>
<dbReference type="EMBL" id="PHNJ01000003">
    <property type="protein sequence ID" value="TYL39298.1"/>
    <property type="molecule type" value="Genomic_DNA"/>
</dbReference>
<gene>
    <name evidence="1" type="ORF">CV102_08455</name>
</gene>
<accession>A0A8J8Q662</accession>
<comment type="caution">
    <text evidence="1">The sequence shown here is derived from an EMBL/GenBank/DDBJ whole genome shotgun (WGS) entry which is preliminary data.</text>
</comment>
<name>A0A8J8Q662_9EURY</name>
<dbReference type="AlphaFoldDB" id="A0A8J8Q662"/>
<sequence>MIDLVQTQDDPVRIPVQCVPDPLEDAIEAFVGALCLVGVFKQDLVSGAEDRPALVEACVFDGAFVVLGSDLSLAVLRGEGLGSPRGP</sequence>
<dbReference type="RefSeq" id="WP_148857443.1">
    <property type="nucleotide sequence ID" value="NZ_PHNJ01000003.1"/>
</dbReference>